<dbReference type="Proteomes" id="UP001286313">
    <property type="component" value="Unassembled WGS sequence"/>
</dbReference>
<accession>A0AAE1EPD2</accession>
<dbReference type="PANTHER" id="PTHR45916">
    <property type="entry name" value="STRUCTURAL MAINTENANCE OF CHROMOSOMES PROTEIN 5"/>
    <property type="match status" value="1"/>
</dbReference>
<gene>
    <name evidence="2" type="ORF">Pcinc_035527</name>
</gene>
<dbReference type="AlphaFoldDB" id="A0AAE1EPD2"/>
<comment type="caution">
    <text evidence="2">The sequence shown here is derived from an EMBL/GenBank/DDBJ whole genome shotgun (WGS) entry which is preliminary data.</text>
</comment>
<name>A0AAE1EPD2_PETCI</name>
<reference evidence="2" key="1">
    <citation type="submission" date="2023-10" db="EMBL/GenBank/DDBJ databases">
        <title>Genome assemblies of two species of porcelain crab, Petrolisthes cinctipes and Petrolisthes manimaculis (Anomura: Porcellanidae).</title>
        <authorList>
            <person name="Angst P."/>
        </authorList>
    </citation>
    <scope>NUCLEOTIDE SEQUENCE</scope>
    <source>
        <strain evidence="2">PB745_01</strain>
        <tissue evidence="2">Gill</tissue>
    </source>
</reference>
<evidence type="ECO:0000313" key="2">
    <source>
        <dbReference type="EMBL" id="KAK3858270.1"/>
    </source>
</evidence>
<proteinExistence type="predicted"/>
<keyword evidence="3" id="KW-1185">Reference proteome</keyword>
<keyword evidence="1" id="KW-0175">Coiled coil</keyword>
<dbReference type="GO" id="GO:0030915">
    <property type="term" value="C:Smc5-Smc6 complex"/>
    <property type="evidence" value="ECO:0007669"/>
    <property type="project" value="TreeGrafter"/>
</dbReference>
<dbReference type="GO" id="GO:0003697">
    <property type="term" value="F:single-stranded DNA binding"/>
    <property type="evidence" value="ECO:0007669"/>
    <property type="project" value="TreeGrafter"/>
</dbReference>
<evidence type="ECO:0000256" key="1">
    <source>
        <dbReference type="ARBA" id="ARBA00023054"/>
    </source>
</evidence>
<dbReference type="PANTHER" id="PTHR45916:SF1">
    <property type="entry name" value="STRUCTURAL MAINTENANCE OF CHROMOSOMES PROTEIN 5"/>
    <property type="match status" value="1"/>
</dbReference>
<sequence>MCTLLNIRDSKYCKYVENRISGNDLVSFVCENKEDMNSFKLTMDRQCIRVNLVNSVPAPPDRYQPDVPLENIRRLGFHTYMRVCRRPTCHLDIFVS</sequence>
<dbReference type="GO" id="GO:0000724">
    <property type="term" value="P:double-strand break repair via homologous recombination"/>
    <property type="evidence" value="ECO:0007669"/>
    <property type="project" value="TreeGrafter"/>
</dbReference>
<organism evidence="2 3">
    <name type="scientific">Petrolisthes cinctipes</name>
    <name type="common">Flat porcelain crab</name>
    <dbReference type="NCBI Taxonomy" id="88211"/>
    <lineage>
        <taxon>Eukaryota</taxon>
        <taxon>Metazoa</taxon>
        <taxon>Ecdysozoa</taxon>
        <taxon>Arthropoda</taxon>
        <taxon>Crustacea</taxon>
        <taxon>Multicrustacea</taxon>
        <taxon>Malacostraca</taxon>
        <taxon>Eumalacostraca</taxon>
        <taxon>Eucarida</taxon>
        <taxon>Decapoda</taxon>
        <taxon>Pleocyemata</taxon>
        <taxon>Anomura</taxon>
        <taxon>Galatheoidea</taxon>
        <taxon>Porcellanidae</taxon>
        <taxon>Petrolisthes</taxon>
    </lineage>
</organism>
<dbReference type="EMBL" id="JAWQEG010005362">
    <property type="protein sequence ID" value="KAK3858270.1"/>
    <property type="molecule type" value="Genomic_DNA"/>
</dbReference>
<protein>
    <submittedName>
        <fullName evidence="2">Uncharacterized protein</fullName>
    </submittedName>
</protein>
<dbReference type="GO" id="GO:0005634">
    <property type="term" value="C:nucleus"/>
    <property type="evidence" value="ECO:0007669"/>
    <property type="project" value="TreeGrafter"/>
</dbReference>
<evidence type="ECO:0000313" key="3">
    <source>
        <dbReference type="Proteomes" id="UP001286313"/>
    </source>
</evidence>